<feature type="compositionally biased region" description="Low complexity" evidence="1">
    <location>
        <begin position="53"/>
        <end position="78"/>
    </location>
</feature>
<dbReference type="Pfam" id="PF13306">
    <property type="entry name" value="LRR_5"/>
    <property type="match status" value="1"/>
</dbReference>
<name>A0ABR7N193_9FIRM</name>
<dbReference type="EMBL" id="JACRSX010000007">
    <property type="protein sequence ID" value="MBC8562382.1"/>
    <property type="molecule type" value="Genomic_DNA"/>
</dbReference>
<proteinExistence type="predicted"/>
<dbReference type="InterPro" id="IPR032675">
    <property type="entry name" value="LRR_dom_sf"/>
</dbReference>
<feature type="region of interest" description="Disordered" evidence="1">
    <location>
        <begin position="53"/>
        <end position="84"/>
    </location>
</feature>
<dbReference type="Gene3D" id="3.80.10.10">
    <property type="entry name" value="Ribonuclease Inhibitor"/>
    <property type="match status" value="1"/>
</dbReference>
<reference evidence="2 3" key="1">
    <citation type="submission" date="2020-08" db="EMBL/GenBank/DDBJ databases">
        <title>Genome public.</title>
        <authorList>
            <person name="Liu C."/>
            <person name="Sun Q."/>
        </authorList>
    </citation>
    <scope>NUCLEOTIDE SEQUENCE [LARGE SCALE GENOMIC DNA]</scope>
    <source>
        <strain evidence="2 3">NSJ-37</strain>
    </source>
</reference>
<dbReference type="Proteomes" id="UP000606193">
    <property type="component" value="Unassembled WGS sequence"/>
</dbReference>
<sequence>MKKIKSILTAGSIAGVILAVMAVVNLTNMPQNSMAAVTATPAASATVTPRTTAVASSSASPNPSATVSASATPTASPTEEPAMSVMNAPVEQKITKKGLIYEYTATYAHLIGCTNSAKQKKSIHIPAKICVQDIYYDVTMIDYEAFKGCKKLKNVTVGRYVKQIRYGAFMGDSKLKRVTFQGKKLKNVGDDAFYRTSSGIRFVMPKAVKTKYQTLLKDGNPRRAVYQAK</sequence>
<evidence type="ECO:0000313" key="3">
    <source>
        <dbReference type="Proteomes" id="UP000606193"/>
    </source>
</evidence>
<dbReference type="InterPro" id="IPR026906">
    <property type="entry name" value="LRR_5"/>
</dbReference>
<dbReference type="RefSeq" id="WP_249297794.1">
    <property type="nucleotide sequence ID" value="NZ_JACRSX010000007.1"/>
</dbReference>
<evidence type="ECO:0000313" key="2">
    <source>
        <dbReference type="EMBL" id="MBC8562382.1"/>
    </source>
</evidence>
<accession>A0ABR7N193</accession>
<comment type="caution">
    <text evidence="2">The sequence shown here is derived from an EMBL/GenBank/DDBJ whole genome shotgun (WGS) entry which is preliminary data.</text>
</comment>
<evidence type="ECO:0000256" key="1">
    <source>
        <dbReference type="SAM" id="MobiDB-lite"/>
    </source>
</evidence>
<organism evidence="2 3">
    <name type="scientific">Jutongia huaianensis</name>
    <dbReference type="NCBI Taxonomy" id="2763668"/>
    <lineage>
        <taxon>Bacteria</taxon>
        <taxon>Bacillati</taxon>
        <taxon>Bacillota</taxon>
        <taxon>Clostridia</taxon>
        <taxon>Lachnospirales</taxon>
        <taxon>Lachnospiraceae</taxon>
        <taxon>Jutongia</taxon>
    </lineage>
</organism>
<gene>
    <name evidence="2" type="ORF">H8704_07035</name>
</gene>
<keyword evidence="3" id="KW-1185">Reference proteome</keyword>
<protein>
    <submittedName>
        <fullName evidence="2">Leucine-rich repeat protein</fullName>
    </submittedName>
</protein>